<evidence type="ECO:0000313" key="1">
    <source>
        <dbReference type="EMBL" id="KXI27389.1"/>
    </source>
</evidence>
<accession>A0A148KMA1</accession>
<dbReference type="STRING" id="1799789.AX660_21985"/>
<dbReference type="AlphaFoldDB" id="A0A148KMA1"/>
<keyword evidence="2" id="KW-1185">Reference proteome</keyword>
<dbReference type="Proteomes" id="UP000070299">
    <property type="component" value="Unassembled WGS sequence"/>
</dbReference>
<dbReference type="SUPFAM" id="SSF52540">
    <property type="entry name" value="P-loop containing nucleoside triphosphate hydrolases"/>
    <property type="match status" value="1"/>
</dbReference>
<sequence length="308" mass="35366">MQTSISHFAHELAELLVPFESTLQQLKLQKLKLIIHVGTPKTGTTSLQTYLNKKQRKLRGLGILYPHNLEKSDNPAAPTHQWFEKNLITSHVSNFLENFKNIISQVKPDTHTIILSSEGIYNYWWDFPDASKALLAELNKLFDMQVWVWFREPLAFIESYYKQCIRNPQVASNPCYGKDLSFAQMLDIPWFAQHLNYQSFVTDCQSLFGKNNVCVFNYQADVVQEVVQLLGLATPHDNPTPRQNNSLNSASIKLLRTINHYNLKAKDKERLIPHIKAINGIVDNYVDDSLIDAESRKKVLALSRPIKS</sequence>
<comment type="caution">
    <text evidence="1">The sequence shown here is derived from an EMBL/GenBank/DDBJ whole genome shotgun (WGS) entry which is preliminary data.</text>
</comment>
<organism evidence="1 2">
    <name type="scientific">Paraglaciecola hydrolytica</name>
    <dbReference type="NCBI Taxonomy" id="1799789"/>
    <lineage>
        <taxon>Bacteria</taxon>
        <taxon>Pseudomonadati</taxon>
        <taxon>Pseudomonadota</taxon>
        <taxon>Gammaproteobacteria</taxon>
        <taxon>Alteromonadales</taxon>
        <taxon>Alteromonadaceae</taxon>
        <taxon>Paraglaciecola</taxon>
    </lineage>
</organism>
<dbReference type="Gene3D" id="3.40.50.300">
    <property type="entry name" value="P-loop containing nucleotide triphosphate hydrolases"/>
    <property type="match status" value="1"/>
</dbReference>
<dbReference type="EMBL" id="LSNE01000011">
    <property type="protein sequence ID" value="KXI27389.1"/>
    <property type="molecule type" value="Genomic_DNA"/>
</dbReference>
<dbReference type="OrthoDB" id="3760425at2"/>
<evidence type="ECO:0008006" key="3">
    <source>
        <dbReference type="Google" id="ProtNLM"/>
    </source>
</evidence>
<gene>
    <name evidence="1" type="ORF">AX660_21985</name>
</gene>
<proteinExistence type="predicted"/>
<evidence type="ECO:0000313" key="2">
    <source>
        <dbReference type="Proteomes" id="UP000070299"/>
    </source>
</evidence>
<dbReference type="RefSeq" id="WP_068380784.1">
    <property type="nucleotide sequence ID" value="NZ_LSNE01000011.1"/>
</dbReference>
<name>A0A148KMA1_9ALTE</name>
<protein>
    <recommendedName>
        <fullName evidence="3">Sulfotransferase family protein</fullName>
    </recommendedName>
</protein>
<dbReference type="InterPro" id="IPR027417">
    <property type="entry name" value="P-loop_NTPase"/>
</dbReference>
<reference evidence="2" key="1">
    <citation type="submission" date="2016-02" db="EMBL/GenBank/DDBJ databases">
        <authorList>
            <person name="Schultz-Johansen M."/>
            <person name="Glaring M.A."/>
            <person name="Bech P.K."/>
            <person name="Stougaard P."/>
        </authorList>
    </citation>
    <scope>NUCLEOTIDE SEQUENCE [LARGE SCALE GENOMIC DNA]</scope>
    <source>
        <strain evidence="2">S66</strain>
    </source>
</reference>